<dbReference type="InterPro" id="IPR036259">
    <property type="entry name" value="MFS_trans_sf"/>
</dbReference>
<feature type="transmembrane region" description="Helical" evidence="4">
    <location>
        <begin position="225"/>
        <end position="245"/>
    </location>
</feature>
<gene>
    <name evidence="6" type="ORF">D6C84_09736</name>
</gene>
<comment type="subcellular location">
    <subcellularLocation>
        <location evidence="1">Membrane</location>
        <topology evidence="1">Multi-pass membrane protein</topology>
    </subcellularLocation>
</comment>
<dbReference type="GO" id="GO:0022857">
    <property type="term" value="F:transmembrane transporter activity"/>
    <property type="evidence" value="ECO:0007669"/>
    <property type="project" value="InterPro"/>
</dbReference>
<evidence type="ECO:0000256" key="3">
    <source>
        <dbReference type="SAM" id="MobiDB-lite"/>
    </source>
</evidence>
<evidence type="ECO:0000256" key="4">
    <source>
        <dbReference type="SAM" id="Phobius"/>
    </source>
</evidence>
<dbReference type="Gene3D" id="1.20.1250.20">
    <property type="entry name" value="MFS general substrate transporter like domains"/>
    <property type="match status" value="2"/>
</dbReference>
<dbReference type="PANTHER" id="PTHR11360:SF281">
    <property type="entry name" value="ASPYRIDONES EFFLUX PROTEIN APDF-RELATED"/>
    <property type="match status" value="1"/>
</dbReference>
<dbReference type="Proteomes" id="UP000310039">
    <property type="component" value="Unassembled WGS sequence"/>
</dbReference>
<feature type="transmembrane region" description="Helical" evidence="4">
    <location>
        <begin position="301"/>
        <end position="323"/>
    </location>
</feature>
<keyword evidence="4" id="KW-1133">Transmembrane helix</keyword>
<evidence type="ECO:0000259" key="5">
    <source>
        <dbReference type="PROSITE" id="PS50850"/>
    </source>
</evidence>
<feature type="transmembrane region" description="Helical" evidence="4">
    <location>
        <begin position="132"/>
        <end position="152"/>
    </location>
</feature>
<dbReference type="CDD" id="cd17352">
    <property type="entry name" value="MFS_MCT_SLC16"/>
    <property type="match status" value="1"/>
</dbReference>
<dbReference type="Pfam" id="PF07690">
    <property type="entry name" value="MFS_1"/>
    <property type="match status" value="1"/>
</dbReference>
<dbReference type="GO" id="GO:0016020">
    <property type="term" value="C:membrane"/>
    <property type="evidence" value="ECO:0007669"/>
    <property type="project" value="UniProtKB-SubCell"/>
</dbReference>
<feature type="region of interest" description="Disordered" evidence="3">
    <location>
        <begin position="29"/>
        <end position="54"/>
    </location>
</feature>
<feature type="transmembrane region" description="Helical" evidence="4">
    <location>
        <begin position="330"/>
        <end position="350"/>
    </location>
</feature>
<dbReference type="InterPro" id="IPR050327">
    <property type="entry name" value="Proton-linked_MCT"/>
</dbReference>
<dbReference type="InterPro" id="IPR011701">
    <property type="entry name" value="MFS"/>
</dbReference>
<dbReference type="PANTHER" id="PTHR11360">
    <property type="entry name" value="MONOCARBOXYLATE TRANSPORTER"/>
    <property type="match status" value="1"/>
</dbReference>
<dbReference type="SUPFAM" id="SSF103473">
    <property type="entry name" value="MFS general substrate transporter"/>
    <property type="match status" value="1"/>
</dbReference>
<organism evidence="6 7">
    <name type="scientific">Aureobasidium pullulans</name>
    <name type="common">Black yeast</name>
    <name type="synonym">Pullularia pullulans</name>
    <dbReference type="NCBI Taxonomy" id="5580"/>
    <lineage>
        <taxon>Eukaryota</taxon>
        <taxon>Fungi</taxon>
        <taxon>Dikarya</taxon>
        <taxon>Ascomycota</taxon>
        <taxon>Pezizomycotina</taxon>
        <taxon>Dothideomycetes</taxon>
        <taxon>Dothideomycetidae</taxon>
        <taxon>Dothideales</taxon>
        <taxon>Saccotheciaceae</taxon>
        <taxon>Aureobasidium</taxon>
    </lineage>
</organism>
<accession>A0A4S9X3J6</accession>
<feature type="transmembrane region" description="Helical" evidence="4">
    <location>
        <begin position="193"/>
        <end position="213"/>
    </location>
</feature>
<evidence type="ECO:0000256" key="2">
    <source>
        <dbReference type="ARBA" id="ARBA00006727"/>
    </source>
</evidence>
<dbReference type="PROSITE" id="PS50850">
    <property type="entry name" value="MFS"/>
    <property type="match status" value="1"/>
</dbReference>
<evidence type="ECO:0000313" key="6">
    <source>
        <dbReference type="EMBL" id="THZ73262.1"/>
    </source>
</evidence>
<dbReference type="AlphaFoldDB" id="A0A4S9X3J6"/>
<evidence type="ECO:0000313" key="7">
    <source>
        <dbReference type="Proteomes" id="UP000310039"/>
    </source>
</evidence>
<feature type="compositionally biased region" description="Basic and acidic residues" evidence="3">
    <location>
        <begin position="35"/>
        <end position="48"/>
    </location>
</feature>
<evidence type="ECO:0000256" key="1">
    <source>
        <dbReference type="ARBA" id="ARBA00004141"/>
    </source>
</evidence>
<sequence>MVILSLLSNTESTEYRACIAINMSASSDLTTDLSTPRDESRADKERMSTGEPKPVMPLFPEGGSKAWLVVLGCWCTSFASFGIVNSFGVYETYYLQNFLKDRSSADIAWIGSIQTFTQFSATLLAGPINDRYGPMVLVWPFSFLLVIAMMLTSLCTKYYQFILCQGVLLGMSCGLVFAPALSVIGHYFYKKRAMAMALASTGSPLGGIVYPVILNNLIPSIGFGWAQRVCGSLSLFLLAIAAVSLRPSGMRRKGNFILLDAFRNPTYSLQAAAMFMVILGLWTPYFYLANYGLAHGMSANLAGYLFALINAGSFFGRILGGLLANHVGQFNVVTAACYISSLLLFCWLAISSSAGLVVFAILFGAVSGAIIALMMPLFAQTADHPSKIGTYIGQSTFVVGFAGLIGTPITGALITNDHGYSHGNIFSATAAMVGAVLITGARYCFTKDKMIA</sequence>
<feature type="domain" description="Major facilitator superfamily (MFS) profile" evidence="5">
    <location>
        <begin position="65"/>
        <end position="448"/>
    </location>
</feature>
<protein>
    <submittedName>
        <fullName evidence="6">MFS general substrate transporter</fullName>
    </submittedName>
</protein>
<feature type="transmembrane region" description="Helical" evidence="4">
    <location>
        <begin position="266"/>
        <end position="289"/>
    </location>
</feature>
<feature type="transmembrane region" description="Helical" evidence="4">
    <location>
        <begin position="391"/>
        <end position="413"/>
    </location>
</feature>
<feature type="transmembrane region" description="Helical" evidence="4">
    <location>
        <begin position="425"/>
        <end position="445"/>
    </location>
</feature>
<reference evidence="6 7" key="1">
    <citation type="submission" date="2018-10" db="EMBL/GenBank/DDBJ databases">
        <title>Fifty Aureobasidium pullulans genomes reveal a recombining polyextremotolerant generalist.</title>
        <authorList>
            <person name="Gostincar C."/>
            <person name="Turk M."/>
            <person name="Zajc J."/>
            <person name="Gunde-Cimerman N."/>
        </authorList>
    </citation>
    <scope>NUCLEOTIDE SEQUENCE [LARGE SCALE GENOMIC DNA]</scope>
    <source>
        <strain evidence="6 7">EXF-3403</strain>
    </source>
</reference>
<keyword evidence="4" id="KW-0812">Transmembrane</keyword>
<comment type="caution">
    <text evidence="6">The sequence shown here is derived from an EMBL/GenBank/DDBJ whole genome shotgun (WGS) entry which is preliminary data.</text>
</comment>
<dbReference type="EMBL" id="QZBT01000259">
    <property type="protein sequence ID" value="THZ73262.1"/>
    <property type="molecule type" value="Genomic_DNA"/>
</dbReference>
<name>A0A4S9X3J6_AURPU</name>
<keyword evidence="4" id="KW-0472">Membrane</keyword>
<feature type="transmembrane region" description="Helical" evidence="4">
    <location>
        <begin position="158"/>
        <end position="181"/>
    </location>
</feature>
<comment type="similarity">
    <text evidence="2">Belongs to the major facilitator superfamily. Monocarboxylate porter (TC 2.A.1.13) family.</text>
</comment>
<proteinExistence type="inferred from homology"/>
<feature type="transmembrane region" description="Helical" evidence="4">
    <location>
        <begin position="66"/>
        <end position="87"/>
    </location>
</feature>
<feature type="transmembrane region" description="Helical" evidence="4">
    <location>
        <begin position="356"/>
        <end position="379"/>
    </location>
</feature>
<dbReference type="InterPro" id="IPR020846">
    <property type="entry name" value="MFS_dom"/>
</dbReference>